<evidence type="ECO:0000259" key="3">
    <source>
        <dbReference type="Pfam" id="PF16344"/>
    </source>
</evidence>
<dbReference type="InterPro" id="IPR006860">
    <property type="entry name" value="FecR"/>
</dbReference>
<accession>A0ABV3ZKW7</accession>
<gene>
    <name evidence="4" type="ORF">QTN47_23680</name>
</gene>
<dbReference type="Gene3D" id="3.55.50.30">
    <property type="match status" value="1"/>
</dbReference>
<evidence type="ECO:0000313" key="4">
    <source>
        <dbReference type="EMBL" id="MEX6690534.1"/>
    </source>
</evidence>
<dbReference type="PANTHER" id="PTHR30273:SF2">
    <property type="entry name" value="PROTEIN FECR"/>
    <property type="match status" value="1"/>
</dbReference>
<dbReference type="PIRSF" id="PIRSF018266">
    <property type="entry name" value="FecR"/>
    <property type="match status" value="1"/>
</dbReference>
<keyword evidence="5" id="KW-1185">Reference proteome</keyword>
<keyword evidence="1" id="KW-0812">Transmembrane</keyword>
<dbReference type="Pfam" id="PF04773">
    <property type="entry name" value="FecR"/>
    <property type="match status" value="1"/>
</dbReference>
<reference evidence="4 5" key="1">
    <citation type="submission" date="2023-07" db="EMBL/GenBank/DDBJ databases">
        <authorList>
            <person name="Lian W.-H."/>
        </authorList>
    </citation>
    <scope>NUCLEOTIDE SEQUENCE [LARGE SCALE GENOMIC DNA]</scope>
    <source>
        <strain evidence="4 5">SYSU DXS3180</strain>
    </source>
</reference>
<evidence type="ECO:0000259" key="2">
    <source>
        <dbReference type="Pfam" id="PF04773"/>
    </source>
</evidence>
<dbReference type="InterPro" id="IPR032508">
    <property type="entry name" value="FecR_C"/>
</dbReference>
<feature type="domain" description="Protein FecR C-terminal" evidence="3">
    <location>
        <begin position="287"/>
        <end position="346"/>
    </location>
</feature>
<dbReference type="Proteomes" id="UP001560573">
    <property type="component" value="Unassembled WGS sequence"/>
</dbReference>
<dbReference type="RefSeq" id="WP_369331948.1">
    <property type="nucleotide sequence ID" value="NZ_JAULBC010000009.1"/>
</dbReference>
<dbReference type="PANTHER" id="PTHR30273">
    <property type="entry name" value="PERIPLASMIC SIGNAL SENSOR AND SIGMA FACTOR ACTIVATOR FECR-RELATED"/>
    <property type="match status" value="1"/>
</dbReference>
<keyword evidence="1" id="KW-1133">Transmembrane helix</keyword>
<dbReference type="Pfam" id="PF16344">
    <property type="entry name" value="FecR_C"/>
    <property type="match status" value="1"/>
</dbReference>
<evidence type="ECO:0000256" key="1">
    <source>
        <dbReference type="SAM" id="Phobius"/>
    </source>
</evidence>
<dbReference type="Gene3D" id="2.60.120.1440">
    <property type="match status" value="1"/>
</dbReference>
<dbReference type="InterPro" id="IPR012373">
    <property type="entry name" value="Ferrdict_sens_TM"/>
</dbReference>
<comment type="caution">
    <text evidence="4">The sequence shown here is derived from an EMBL/GenBank/DDBJ whole genome shotgun (WGS) entry which is preliminary data.</text>
</comment>
<dbReference type="EMBL" id="JAULBC010000009">
    <property type="protein sequence ID" value="MEX6690534.1"/>
    <property type="molecule type" value="Genomic_DNA"/>
</dbReference>
<feature type="transmembrane region" description="Helical" evidence="1">
    <location>
        <begin position="80"/>
        <end position="100"/>
    </location>
</feature>
<evidence type="ECO:0000313" key="5">
    <source>
        <dbReference type="Proteomes" id="UP001560573"/>
    </source>
</evidence>
<sequence>MNLSKELIEKFLANKCTREEAEYVTKMLSENPALMDVYFSGEEWNNLTIPQNTHSGKEAEEMLKAVERATYKKNNNIPSILFRVAAAAVVILVIGVFWLFTKVNHEHEVAKQTQKVATLPTIAQLKVVKNDGTKNLKVALPDGSAVNINPGSLIRYKEKFDDVKREIYLEGEAFFTVAKNKQRPFIVYSKDISTTALGTSFTIKAYRKDKNVTVTLYTGKVVVKQTDAAKQMQDVYLVPGQEITVNMQTFETVLQNMKDEPEKIVSEKVAEVPPAKVQQNTSTGMDFTNEPLKNVFKKLEEVYNISIQYKDAEIDTLDFTGLIEPNESPENILQNIALLNGFTITRTANSFLFQKNQ</sequence>
<feature type="domain" description="FecR protein" evidence="2">
    <location>
        <begin position="135"/>
        <end position="221"/>
    </location>
</feature>
<name>A0ABV3ZKW7_9BACT</name>
<proteinExistence type="predicted"/>
<protein>
    <submittedName>
        <fullName evidence="4">FecR family protein</fullName>
    </submittedName>
</protein>
<organism evidence="4 5">
    <name type="scientific">Danxiaibacter flavus</name>
    <dbReference type="NCBI Taxonomy" id="3049108"/>
    <lineage>
        <taxon>Bacteria</taxon>
        <taxon>Pseudomonadati</taxon>
        <taxon>Bacteroidota</taxon>
        <taxon>Chitinophagia</taxon>
        <taxon>Chitinophagales</taxon>
        <taxon>Chitinophagaceae</taxon>
        <taxon>Danxiaibacter</taxon>
    </lineage>
</organism>
<keyword evidence="1" id="KW-0472">Membrane</keyword>